<reference evidence="2" key="1">
    <citation type="submission" date="2023-02" db="EMBL/GenBank/DDBJ databases">
        <title>Actinokineospora globicatena NBRC 15670.</title>
        <authorList>
            <person name="Ichikawa N."/>
            <person name="Sato H."/>
            <person name="Tonouchi N."/>
        </authorList>
    </citation>
    <scope>NUCLEOTIDE SEQUENCE</scope>
    <source>
        <strain evidence="2">NBRC 15670</strain>
    </source>
</reference>
<keyword evidence="1" id="KW-1133">Transmembrane helix</keyword>
<dbReference type="EMBL" id="BSSD01000008">
    <property type="protein sequence ID" value="GLW94067.1"/>
    <property type="molecule type" value="Genomic_DNA"/>
</dbReference>
<keyword evidence="1" id="KW-0472">Membrane</keyword>
<organism evidence="2 3">
    <name type="scientific">Actinokineospora globicatena</name>
    <dbReference type="NCBI Taxonomy" id="103729"/>
    <lineage>
        <taxon>Bacteria</taxon>
        <taxon>Bacillati</taxon>
        <taxon>Actinomycetota</taxon>
        <taxon>Actinomycetes</taxon>
        <taxon>Pseudonocardiales</taxon>
        <taxon>Pseudonocardiaceae</taxon>
        <taxon>Actinokineospora</taxon>
    </lineage>
</organism>
<protein>
    <submittedName>
        <fullName evidence="2">Uncharacterized protein</fullName>
    </submittedName>
</protein>
<feature type="transmembrane region" description="Helical" evidence="1">
    <location>
        <begin position="23"/>
        <end position="43"/>
    </location>
</feature>
<proteinExistence type="predicted"/>
<dbReference type="RefSeq" id="WP_285612265.1">
    <property type="nucleotide sequence ID" value="NZ_BSSD01000008.1"/>
</dbReference>
<evidence type="ECO:0000256" key="1">
    <source>
        <dbReference type="SAM" id="Phobius"/>
    </source>
</evidence>
<dbReference type="Proteomes" id="UP001165042">
    <property type="component" value="Unassembled WGS sequence"/>
</dbReference>
<feature type="transmembrane region" description="Helical" evidence="1">
    <location>
        <begin position="55"/>
        <end position="76"/>
    </location>
</feature>
<keyword evidence="1" id="KW-0812">Transmembrane</keyword>
<name>A0A9W6VA88_9PSEU</name>
<accession>A0A9W6VA88</accession>
<evidence type="ECO:0000313" key="2">
    <source>
        <dbReference type="EMBL" id="GLW94067.1"/>
    </source>
</evidence>
<evidence type="ECO:0000313" key="3">
    <source>
        <dbReference type="Proteomes" id="UP001165042"/>
    </source>
</evidence>
<dbReference type="AlphaFoldDB" id="A0A9W6VA88"/>
<comment type="caution">
    <text evidence="2">The sequence shown here is derived from an EMBL/GenBank/DDBJ whole genome shotgun (WGS) entry which is preliminary data.</text>
</comment>
<keyword evidence="3" id="KW-1185">Reference proteome</keyword>
<sequence length="159" mass="16111">MQSRPLSGVAATGAVRRALARSVAGLLVGVALVVVAGHLGVAIDERRPAPVALELARFGAVMAAVGTTAAGVLLSGRWSRRLVAVRRHGWRPGTATVDADSVRVTLDVAGEVVIDTNGAKTTGGRVLLGGSGGGAVLVFADGRVVPGREILGRRGPEPR</sequence>
<gene>
    <name evidence="2" type="ORF">Aglo03_48830</name>
</gene>